<proteinExistence type="predicted"/>
<evidence type="ECO:0000313" key="2">
    <source>
        <dbReference type="Proteomes" id="UP001163321"/>
    </source>
</evidence>
<accession>A0ACC0WC81</accession>
<sequence>MNTILDLFVAVRIAAGEDENLSQGLAMLLDFAKAIRLSQPASPLRGAAIPRIPRQLRAACGNLAREHEVPLPSERLPVLLYEKIDNTTELEGVVFSSRSKQINVKICGYADDTAVYVRSPQKVSSVLDILAQFGTASGLPANASRSMAITIRSGVVIDPAFLGEVKLLRDGEHCRYVGIQVSVGEATKANWEACIRSINAHLARSKTNTVVQRAALAAAVIVPKIVFVARHV</sequence>
<gene>
    <name evidence="1" type="ORF">PsorP6_017855</name>
</gene>
<dbReference type="Proteomes" id="UP001163321">
    <property type="component" value="Chromosome 2"/>
</dbReference>
<organism evidence="1 2">
    <name type="scientific">Peronosclerospora sorghi</name>
    <dbReference type="NCBI Taxonomy" id="230839"/>
    <lineage>
        <taxon>Eukaryota</taxon>
        <taxon>Sar</taxon>
        <taxon>Stramenopiles</taxon>
        <taxon>Oomycota</taxon>
        <taxon>Peronosporomycetes</taxon>
        <taxon>Peronosporales</taxon>
        <taxon>Peronosporaceae</taxon>
        <taxon>Peronosclerospora</taxon>
    </lineage>
</organism>
<comment type="caution">
    <text evidence="1">The sequence shown here is derived from an EMBL/GenBank/DDBJ whole genome shotgun (WGS) entry which is preliminary data.</text>
</comment>
<name>A0ACC0WC81_9STRA</name>
<evidence type="ECO:0000313" key="1">
    <source>
        <dbReference type="EMBL" id="KAI9916435.1"/>
    </source>
</evidence>
<keyword evidence="2" id="KW-1185">Reference proteome</keyword>
<reference evidence="1 2" key="1">
    <citation type="journal article" date="2022" name="bioRxiv">
        <title>The genome of the oomycete Peronosclerospora sorghi, a cosmopolitan pathogen of maize and sorghum, is inflated with dispersed pseudogenes.</title>
        <authorList>
            <person name="Fletcher K."/>
            <person name="Martin F."/>
            <person name="Isakeit T."/>
            <person name="Cavanaugh K."/>
            <person name="Magill C."/>
            <person name="Michelmore R."/>
        </authorList>
    </citation>
    <scope>NUCLEOTIDE SEQUENCE [LARGE SCALE GENOMIC DNA]</scope>
    <source>
        <strain evidence="1">P6</strain>
    </source>
</reference>
<dbReference type="EMBL" id="CM047581">
    <property type="protein sequence ID" value="KAI9916435.1"/>
    <property type="molecule type" value="Genomic_DNA"/>
</dbReference>
<protein>
    <submittedName>
        <fullName evidence="1">Uncharacterized protein</fullName>
    </submittedName>
</protein>